<dbReference type="InterPro" id="IPR013780">
    <property type="entry name" value="Glyco_hydro_b"/>
</dbReference>
<evidence type="ECO:0000313" key="4">
    <source>
        <dbReference type="Proteomes" id="UP000782705"/>
    </source>
</evidence>
<dbReference type="InterPro" id="IPR013783">
    <property type="entry name" value="Ig-like_fold"/>
</dbReference>
<reference evidence="3 4" key="1">
    <citation type="submission" date="2016-06" db="EMBL/GenBank/DDBJ databases">
        <title>Four novel species of enterococci isolated from chicken manure.</title>
        <authorList>
            <person name="Van Tyne D."/>
        </authorList>
    </citation>
    <scope>NUCLEOTIDE SEQUENCE [LARGE SCALE GENOMIC DNA]</scope>
    <source>
        <strain evidence="3 4">CU12B</strain>
    </source>
</reference>
<comment type="similarity">
    <text evidence="1">Belongs to the glycosyl hydrolase 13 family.</text>
</comment>
<dbReference type="InterPro" id="IPR017853">
    <property type="entry name" value="GH"/>
</dbReference>
<dbReference type="InterPro" id="IPR011840">
    <property type="entry name" value="PulA_typeI"/>
</dbReference>
<organism evidence="3 4">
    <name type="scientific">Candidatus Enterococcus willemsii</name>
    <dbReference type="NCBI Taxonomy" id="1857215"/>
    <lineage>
        <taxon>Bacteria</taxon>
        <taxon>Bacillati</taxon>
        <taxon>Bacillota</taxon>
        <taxon>Bacilli</taxon>
        <taxon>Lactobacillales</taxon>
        <taxon>Enterococcaceae</taxon>
        <taxon>Enterococcus</taxon>
    </lineage>
</organism>
<sequence>MTKKLATLEAQAYDGSDLGLHYTPEQSKFKLWAPDAQAVRVRLYQTGDAHDDSLIETYAMTKHKNVWQVDIPNDLEGLFYTYEIVRGNQTVETVDLYAKAVGIDGNRAAIIDMDKTNPEGWQTTQPIRKSMTDAYIWEVHVADFSASPTSGVTAENRGKYLAFTEKETTLNGEGKIATGVAYLKELGVTHVHLLPAFDSDNHELATDYNWGYDPKNYNVPEGRYASDATNPYVRIKEFKQMVQSLHEENIGVILDVVYNHTSLTEHSWFNLTVPDYYYRQDKKGQFADGSACGNEVASERAMVRKYMIDSIIYWAEEYQLDGFRFDLMGLHDVETMNQIRQALDNRGLSYVLMYGEPWDAGSNQIKAPNLPANKKNVSQLSERIAVFNDDLRDSLKGYVFEESDGAFVQGQNGKRQSVRTFFDSELEAGIKGMPLSTDIATTGWSKASSQVIAYISAHDNLSLWDKLVATTGATSYERNEELVMMNKLAAVVLFTSQGGIFTQAGEEFARTKFGDENSYVSALEINQLNWQQVADFNDLIEFYKGMWQIRQHYAPLRDGTDETAQTMIFLDKTENLLAYVIPNTHPDEKWRQLLVIVNSSYEEQEIELPTEENITMNWQIVADNDSAGIEPKGRVDGSTIAISAQSVCILVDSE</sequence>
<protein>
    <submittedName>
        <fullName evidence="3">Type I pullulanase</fullName>
    </submittedName>
</protein>
<dbReference type="EMBL" id="MAEL01000017">
    <property type="protein sequence ID" value="KAF1305361.1"/>
    <property type="molecule type" value="Genomic_DNA"/>
</dbReference>
<dbReference type="InterPro" id="IPR014756">
    <property type="entry name" value="Ig_E-set"/>
</dbReference>
<accession>A0ABQ6Z1K1</accession>
<dbReference type="InterPro" id="IPR049117">
    <property type="entry name" value="pulA_all-beta"/>
</dbReference>
<gene>
    <name evidence="3" type="ORF">BAU17_13140</name>
</gene>
<dbReference type="Proteomes" id="UP000782705">
    <property type="component" value="Unassembled WGS sequence"/>
</dbReference>
<dbReference type="Gene3D" id="3.20.20.80">
    <property type="entry name" value="Glycosidases"/>
    <property type="match status" value="1"/>
</dbReference>
<dbReference type="CDD" id="cd11341">
    <property type="entry name" value="AmyAc_Pullulanase_LD-like"/>
    <property type="match status" value="1"/>
</dbReference>
<dbReference type="Gene3D" id="2.60.40.1180">
    <property type="entry name" value="Golgi alpha-mannosidase II"/>
    <property type="match status" value="1"/>
</dbReference>
<dbReference type="CDD" id="cd02860">
    <property type="entry name" value="E_set_Pullulanase"/>
    <property type="match status" value="1"/>
</dbReference>
<proteinExistence type="inferred from homology"/>
<dbReference type="Gene3D" id="2.60.40.10">
    <property type="entry name" value="Immunoglobulins"/>
    <property type="match status" value="1"/>
</dbReference>
<comment type="caution">
    <text evidence="3">The sequence shown here is derived from an EMBL/GenBank/DDBJ whole genome shotgun (WGS) entry which is preliminary data.</text>
</comment>
<dbReference type="SUPFAM" id="SSF81296">
    <property type="entry name" value="E set domains"/>
    <property type="match status" value="1"/>
</dbReference>
<evidence type="ECO:0000256" key="1">
    <source>
        <dbReference type="ARBA" id="ARBA00008061"/>
    </source>
</evidence>
<dbReference type="InterPro" id="IPR006047">
    <property type="entry name" value="GH13_cat_dom"/>
</dbReference>
<dbReference type="Pfam" id="PF00128">
    <property type="entry name" value="Alpha-amylase"/>
    <property type="match status" value="1"/>
</dbReference>
<dbReference type="SUPFAM" id="SSF51445">
    <property type="entry name" value="(Trans)glycosidases"/>
    <property type="match status" value="1"/>
</dbReference>
<dbReference type="PANTHER" id="PTHR43002">
    <property type="entry name" value="GLYCOGEN DEBRANCHING ENZYME"/>
    <property type="match status" value="1"/>
</dbReference>
<dbReference type="NCBIfam" id="TIGR02104">
    <property type="entry name" value="pulA_typeI"/>
    <property type="match status" value="1"/>
</dbReference>
<feature type="domain" description="Glycosyl hydrolase family 13 catalytic" evidence="2">
    <location>
        <begin position="138"/>
        <end position="550"/>
    </location>
</feature>
<evidence type="ECO:0000259" key="2">
    <source>
        <dbReference type="SMART" id="SM00642"/>
    </source>
</evidence>
<evidence type="ECO:0000313" key="3">
    <source>
        <dbReference type="EMBL" id="KAF1305361.1"/>
    </source>
</evidence>
<keyword evidence="4" id="KW-1185">Reference proteome</keyword>
<dbReference type="SMART" id="SM00642">
    <property type="entry name" value="Aamy"/>
    <property type="match status" value="1"/>
</dbReference>
<name>A0ABQ6Z1K1_9ENTE</name>
<dbReference type="InterPro" id="IPR004193">
    <property type="entry name" value="Glyco_hydro_13_N"/>
</dbReference>
<dbReference type="Pfam" id="PF02922">
    <property type="entry name" value="CBM_48"/>
    <property type="match status" value="1"/>
</dbReference>
<dbReference type="Pfam" id="PF21653">
    <property type="entry name" value="pulA_all-beta"/>
    <property type="match status" value="1"/>
</dbReference>